<reference evidence="4 5" key="1">
    <citation type="journal article" date="2014" name="Nature">
        <title>Sequential evolution of bacterial morphology by co-option of a developmental regulator.</title>
        <authorList>
            <person name="Jiang C."/>
            <person name="Brown P.J."/>
            <person name="Ducret A."/>
            <person name="Brun Y.V."/>
        </authorList>
    </citation>
    <scope>NUCLEOTIDE SEQUENCE [LARGE SCALE GENOMIC DNA]</scope>
    <source>
        <strain evidence="4 5">DSM 16100</strain>
    </source>
</reference>
<dbReference type="InterPro" id="IPR029479">
    <property type="entry name" value="Nitroreductase"/>
</dbReference>
<evidence type="ECO:0000313" key="4">
    <source>
        <dbReference type="EMBL" id="ESQ91670.1"/>
    </source>
</evidence>
<dbReference type="PATRIC" id="fig|1121022.4.peg.2033"/>
<gene>
    <name evidence="4" type="ORF">ABENE_10055</name>
</gene>
<dbReference type="RefSeq" id="WP_018080753.1">
    <property type="nucleotide sequence ID" value="NZ_AQWM01000002.1"/>
</dbReference>
<feature type="domain" description="Nitroreductase" evidence="3">
    <location>
        <begin position="77"/>
        <end position="158"/>
    </location>
</feature>
<keyword evidence="2" id="KW-0560">Oxidoreductase</keyword>
<feature type="domain" description="Nitroreductase" evidence="3">
    <location>
        <begin position="18"/>
        <end position="57"/>
    </location>
</feature>
<evidence type="ECO:0000259" key="3">
    <source>
        <dbReference type="Pfam" id="PF00881"/>
    </source>
</evidence>
<dbReference type="CDD" id="cd02138">
    <property type="entry name" value="TdsD-like"/>
    <property type="match status" value="1"/>
</dbReference>
<dbReference type="GO" id="GO:0016491">
    <property type="term" value="F:oxidoreductase activity"/>
    <property type="evidence" value="ECO:0007669"/>
    <property type="project" value="UniProtKB-KW"/>
</dbReference>
<dbReference type="PANTHER" id="PTHR43673">
    <property type="entry name" value="NAD(P)H NITROREDUCTASE YDGI-RELATED"/>
    <property type="match status" value="1"/>
</dbReference>
<dbReference type="STRING" id="1121022.GCA_000376105_01085"/>
<name>V4Q1H5_9CAUL</name>
<dbReference type="Proteomes" id="UP000017837">
    <property type="component" value="Unassembled WGS sequence"/>
</dbReference>
<evidence type="ECO:0000256" key="1">
    <source>
        <dbReference type="ARBA" id="ARBA00007118"/>
    </source>
</evidence>
<evidence type="ECO:0000256" key="2">
    <source>
        <dbReference type="ARBA" id="ARBA00023002"/>
    </source>
</evidence>
<sequence>MTTPSRAPNYPILPQFTERWSPRAFADKPVTEEQVLTVLEAARWAPSASNLQPWRFFYGVKGQPEFDTLLSLLIPFNEGWAKNAGALIFVTSVKTFDGERQNITNSFDAGSAFMSLSLQAHALGLVAHGMAGIEYDKAPIVLELPENLKVEAAVAIGYQGDVSTLADFLQPREAPSQRQALSDMAFKGKFTGDLKAPV</sequence>
<dbReference type="AlphaFoldDB" id="V4Q1H5"/>
<keyword evidence="5" id="KW-1185">Reference proteome</keyword>
<dbReference type="OrthoDB" id="9802510at2"/>
<protein>
    <recommendedName>
        <fullName evidence="3">Nitroreductase domain-containing protein</fullName>
    </recommendedName>
</protein>
<dbReference type="Gene3D" id="3.40.109.10">
    <property type="entry name" value="NADH Oxidase"/>
    <property type="match status" value="1"/>
</dbReference>
<comment type="caution">
    <text evidence="4">The sequence shown here is derived from an EMBL/GenBank/DDBJ whole genome shotgun (WGS) entry which is preliminary data.</text>
</comment>
<proteinExistence type="inferred from homology"/>
<dbReference type="EMBL" id="AWGB01000016">
    <property type="protein sequence ID" value="ESQ91670.1"/>
    <property type="molecule type" value="Genomic_DNA"/>
</dbReference>
<organism evidence="4 5">
    <name type="scientific">Asticcacaulis benevestitus DSM 16100 = ATCC BAA-896</name>
    <dbReference type="NCBI Taxonomy" id="1121022"/>
    <lineage>
        <taxon>Bacteria</taxon>
        <taxon>Pseudomonadati</taxon>
        <taxon>Pseudomonadota</taxon>
        <taxon>Alphaproteobacteria</taxon>
        <taxon>Caulobacterales</taxon>
        <taxon>Caulobacteraceae</taxon>
        <taxon>Asticcacaulis</taxon>
    </lineage>
</organism>
<comment type="similarity">
    <text evidence="1">Belongs to the nitroreductase family.</text>
</comment>
<dbReference type="eggNOG" id="COG0778">
    <property type="taxonomic scope" value="Bacteria"/>
</dbReference>
<accession>V4Q1H5</accession>
<dbReference type="SUPFAM" id="SSF55469">
    <property type="entry name" value="FMN-dependent nitroreductase-like"/>
    <property type="match status" value="1"/>
</dbReference>
<dbReference type="Pfam" id="PF00881">
    <property type="entry name" value="Nitroreductase"/>
    <property type="match status" value="2"/>
</dbReference>
<evidence type="ECO:0000313" key="5">
    <source>
        <dbReference type="Proteomes" id="UP000017837"/>
    </source>
</evidence>
<dbReference type="PANTHER" id="PTHR43673:SF10">
    <property type="entry name" value="NADH DEHYDROGENASE_NAD(P)H NITROREDUCTASE XCC3605-RELATED"/>
    <property type="match status" value="1"/>
</dbReference>
<dbReference type="InterPro" id="IPR000415">
    <property type="entry name" value="Nitroreductase-like"/>
</dbReference>